<dbReference type="EMBL" id="JACIEE010000012">
    <property type="protein sequence ID" value="MBB3979556.1"/>
    <property type="molecule type" value="Genomic_DNA"/>
</dbReference>
<proteinExistence type="predicted"/>
<comment type="caution">
    <text evidence="1">The sequence shown here is derived from an EMBL/GenBank/DDBJ whole genome shotgun (WGS) entry which is preliminary data.</text>
</comment>
<sequence length="61" mass="6687">MTKTTDDAFETLRDGAETLPEFEDLGLEMQSLPRSTSDELLEEALIESFPASDPPASGRID</sequence>
<evidence type="ECO:0000313" key="1">
    <source>
        <dbReference type="EMBL" id="MBB3979556.1"/>
    </source>
</evidence>
<name>A0A7W6DE33_9HYPH</name>
<protein>
    <submittedName>
        <fullName evidence="1">Uncharacterized protein</fullName>
    </submittedName>
</protein>
<evidence type="ECO:0000313" key="2">
    <source>
        <dbReference type="Proteomes" id="UP000574761"/>
    </source>
</evidence>
<organism evidence="1 2">
    <name type="scientific">Mycoplana azooxidifex</name>
    <dbReference type="NCBI Taxonomy" id="1636188"/>
    <lineage>
        <taxon>Bacteria</taxon>
        <taxon>Pseudomonadati</taxon>
        <taxon>Pseudomonadota</taxon>
        <taxon>Alphaproteobacteria</taxon>
        <taxon>Hyphomicrobiales</taxon>
        <taxon>Rhizobiaceae</taxon>
        <taxon>Mycoplana</taxon>
    </lineage>
</organism>
<gene>
    <name evidence="1" type="ORF">GGQ64_004800</name>
</gene>
<dbReference type="RefSeq" id="WP_183807791.1">
    <property type="nucleotide sequence ID" value="NZ_JACIEE010000012.1"/>
</dbReference>
<dbReference type="AlphaFoldDB" id="A0A7W6DE33"/>
<keyword evidence="2" id="KW-1185">Reference proteome</keyword>
<dbReference type="Proteomes" id="UP000574761">
    <property type="component" value="Unassembled WGS sequence"/>
</dbReference>
<reference evidence="1 2" key="1">
    <citation type="submission" date="2020-08" db="EMBL/GenBank/DDBJ databases">
        <title>Genomic Encyclopedia of Type Strains, Phase IV (KMG-IV): sequencing the most valuable type-strain genomes for metagenomic binning, comparative biology and taxonomic classification.</title>
        <authorList>
            <person name="Goeker M."/>
        </authorList>
    </citation>
    <scope>NUCLEOTIDE SEQUENCE [LARGE SCALE GENOMIC DNA]</scope>
    <source>
        <strain evidence="1 2">DSM 100211</strain>
    </source>
</reference>
<accession>A0A7W6DE33</accession>